<keyword evidence="7" id="KW-1185">Reference proteome</keyword>
<evidence type="ECO:0000259" key="4">
    <source>
        <dbReference type="PROSITE" id="PS50112"/>
    </source>
</evidence>
<dbReference type="SMART" id="SM00267">
    <property type="entry name" value="GGDEF"/>
    <property type="match status" value="1"/>
</dbReference>
<dbReference type="InterPro" id="IPR035938">
    <property type="entry name" value="Hemerythrin-like_sf"/>
</dbReference>
<feature type="domain" description="PAS" evidence="4">
    <location>
        <begin position="190"/>
        <end position="238"/>
    </location>
</feature>
<dbReference type="NCBIfam" id="TIGR00229">
    <property type="entry name" value="sensory_box"/>
    <property type="match status" value="1"/>
</dbReference>
<dbReference type="Gene3D" id="1.20.120.50">
    <property type="entry name" value="Hemerythrin-like"/>
    <property type="match status" value="1"/>
</dbReference>
<evidence type="ECO:0000256" key="2">
    <source>
        <dbReference type="ARBA" id="ARBA00022723"/>
    </source>
</evidence>
<dbReference type="SUPFAM" id="SSF55073">
    <property type="entry name" value="Nucleotide cyclase"/>
    <property type="match status" value="1"/>
</dbReference>
<evidence type="ECO:0000256" key="1">
    <source>
        <dbReference type="ARBA" id="ARBA00010587"/>
    </source>
</evidence>
<reference evidence="6 7" key="1">
    <citation type="journal article" date="2009" name="Appl. Environ. Microbiol.">
        <title>Community genomic and proteomic analyses of chemoautotrophic iron-oxidizing "Leptospirillum rubarum" (Group II) and "Leptospirillum ferrodiazotrophum" (Group III) bacteria in acid mine drainage biofilms.</title>
        <authorList>
            <person name="Goltsman D.S."/>
            <person name="Denef V.J."/>
            <person name="Singer S.W."/>
            <person name="VerBerkmoes N.C."/>
            <person name="Lefsrud M."/>
            <person name="Mueller R.S."/>
            <person name="Dick G.J."/>
            <person name="Sun C.L."/>
            <person name="Wheeler K.E."/>
            <person name="Zemla A."/>
            <person name="Baker B.J."/>
            <person name="Hauser L."/>
            <person name="Land M."/>
            <person name="Shah M.B."/>
            <person name="Thelen M.P."/>
            <person name="Hettich R.L."/>
            <person name="Banfield J.F."/>
        </authorList>
    </citation>
    <scope>NUCLEOTIDE SEQUENCE [LARGE SCALE GENOMIC DNA]</scope>
</reference>
<protein>
    <submittedName>
        <fullName evidence="6">Diguanylate cyclase with PAS/PAC sensor</fullName>
    </submittedName>
</protein>
<dbReference type="Pfam" id="PF00990">
    <property type="entry name" value="GGDEF"/>
    <property type="match status" value="1"/>
</dbReference>
<dbReference type="SMART" id="SM00091">
    <property type="entry name" value="PAS"/>
    <property type="match status" value="1"/>
</dbReference>
<keyword evidence="2" id="KW-0479">Metal-binding</keyword>
<comment type="similarity">
    <text evidence="1">Belongs to the hemerythrin family.</text>
</comment>
<dbReference type="Pfam" id="PF08448">
    <property type="entry name" value="PAS_4"/>
    <property type="match status" value="1"/>
</dbReference>
<evidence type="ECO:0000313" key="6">
    <source>
        <dbReference type="EMBL" id="EES52089.1"/>
    </source>
</evidence>
<gene>
    <name evidence="6" type="ORF">UBAL3_94530055</name>
</gene>
<dbReference type="CDD" id="cd01949">
    <property type="entry name" value="GGDEF"/>
    <property type="match status" value="1"/>
</dbReference>
<evidence type="ECO:0000256" key="3">
    <source>
        <dbReference type="ARBA" id="ARBA00023004"/>
    </source>
</evidence>
<dbReference type="NCBIfam" id="TIGR02481">
    <property type="entry name" value="hemeryth_dom"/>
    <property type="match status" value="1"/>
</dbReference>
<dbReference type="GO" id="GO:0046872">
    <property type="term" value="F:metal ion binding"/>
    <property type="evidence" value="ECO:0007669"/>
    <property type="project" value="UniProtKB-KW"/>
</dbReference>
<dbReference type="Gene3D" id="3.30.70.270">
    <property type="match status" value="1"/>
</dbReference>
<proteinExistence type="inferred from homology"/>
<dbReference type="EMBL" id="GG693880">
    <property type="protein sequence ID" value="EES52089.1"/>
    <property type="molecule type" value="Genomic_DNA"/>
</dbReference>
<dbReference type="Pfam" id="PF01814">
    <property type="entry name" value="Hemerythrin"/>
    <property type="match status" value="1"/>
</dbReference>
<dbReference type="InterPro" id="IPR000014">
    <property type="entry name" value="PAS"/>
</dbReference>
<dbReference type="PROSITE" id="PS50112">
    <property type="entry name" value="PAS"/>
    <property type="match status" value="1"/>
</dbReference>
<dbReference type="InterPro" id="IPR000160">
    <property type="entry name" value="GGDEF_dom"/>
</dbReference>
<dbReference type="PANTHER" id="PTHR46663:SF3">
    <property type="entry name" value="SLL0267 PROTEIN"/>
    <property type="match status" value="1"/>
</dbReference>
<keyword evidence="3" id="KW-0408">Iron</keyword>
<evidence type="ECO:0000259" key="5">
    <source>
        <dbReference type="PROSITE" id="PS50887"/>
    </source>
</evidence>
<dbReference type="SUPFAM" id="SSF47188">
    <property type="entry name" value="Hemerythrin-like"/>
    <property type="match status" value="1"/>
</dbReference>
<dbReference type="InterPro" id="IPR052163">
    <property type="entry name" value="DGC-Regulatory_Protein"/>
</dbReference>
<dbReference type="Proteomes" id="UP000009374">
    <property type="component" value="Unassembled WGS sequence"/>
</dbReference>
<dbReference type="CDD" id="cd12107">
    <property type="entry name" value="Hemerythrin"/>
    <property type="match status" value="1"/>
</dbReference>
<dbReference type="NCBIfam" id="TIGR00254">
    <property type="entry name" value="GGDEF"/>
    <property type="match status" value="1"/>
</dbReference>
<dbReference type="PANTHER" id="PTHR46663">
    <property type="entry name" value="DIGUANYLATE CYCLASE DGCT-RELATED"/>
    <property type="match status" value="1"/>
</dbReference>
<name>C6HZ78_9BACT</name>
<dbReference type="PROSITE" id="PS50887">
    <property type="entry name" value="GGDEF"/>
    <property type="match status" value="1"/>
</dbReference>
<dbReference type="InterPro" id="IPR035965">
    <property type="entry name" value="PAS-like_dom_sf"/>
</dbReference>
<accession>C6HZ78</accession>
<dbReference type="InterPro" id="IPR013656">
    <property type="entry name" value="PAS_4"/>
</dbReference>
<dbReference type="SUPFAM" id="SSF55785">
    <property type="entry name" value="PYP-like sensor domain (PAS domain)"/>
    <property type="match status" value="1"/>
</dbReference>
<organism evidence="6 7">
    <name type="scientific">Leptospirillum ferrodiazotrophum</name>
    <dbReference type="NCBI Taxonomy" id="412449"/>
    <lineage>
        <taxon>Bacteria</taxon>
        <taxon>Pseudomonadati</taxon>
        <taxon>Nitrospirota</taxon>
        <taxon>Nitrospiria</taxon>
        <taxon>Nitrospirales</taxon>
        <taxon>Nitrospiraceae</taxon>
        <taxon>Leptospirillum</taxon>
    </lineage>
</organism>
<dbReference type="AlphaFoldDB" id="C6HZ78"/>
<feature type="domain" description="GGDEF" evidence="5">
    <location>
        <begin position="346"/>
        <end position="494"/>
    </location>
</feature>
<dbReference type="InterPro" id="IPR043128">
    <property type="entry name" value="Rev_trsase/Diguanyl_cyclase"/>
</dbReference>
<evidence type="ECO:0000313" key="7">
    <source>
        <dbReference type="Proteomes" id="UP000009374"/>
    </source>
</evidence>
<dbReference type="CDD" id="cd00130">
    <property type="entry name" value="PAS"/>
    <property type="match status" value="1"/>
</dbReference>
<dbReference type="InterPro" id="IPR029787">
    <property type="entry name" value="Nucleotide_cyclase"/>
</dbReference>
<dbReference type="InterPro" id="IPR012312">
    <property type="entry name" value="Hemerythrin-like"/>
</dbReference>
<dbReference type="InterPro" id="IPR012827">
    <property type="entry name" value="Hemerythrin_metal-bd"/>
</dbReference>
<dbReference type="Gene3D" id="3.30.450.20">
    <property type="entry name" value="PAS domain"/>
    <property type="match status" value="1"/>
</dbReference>
<sequence length="500" mass="55209">MPDSPAQEDENFATGFEEIDRQHRGLVELVNRLPALSAGVPGAPELAVILSELRSYVVVHFSTEEILWERIPHEGPLAPLLSAHEEAHRDFSRKVAELGRSPEPEEVGKIVHFLTHWLARHILESDRRMAFVLKGVEKGLSPGEALVLAEQNLDLTAAFTRTVLSMYDQVVDQALRLIEEISRRQSVEESLRLLGQIFESVRDGILLLDPDGTIVDANPSFRRQIPDLPDDLVGRSIFASPPLFDHETLSRAFQEVRKTGHFSGTIRTFKKEGESDNLWISLSSVVGKGGETTHMTAIFSPVSELLEENEVLSEAANSDPLTDIPNRRLFNDRFARALREAASGKHRGALILIDLDRFKALNDLRGHPAGDEVLRESARRLRESVRQSDLVARLGGDEFAVLLGGLHPERKAAALEARSAAEKIRLSLARPFEVMTRDETGKKSSFRHFCPPSLGVAVFGGEGRGKEPEVFGAADRALYRGKDRGGNTVVVAGEEISASS</sequence>